<dbReference type="PANTHER" id="PTHR32182:SF22">
    <property type="entry name" value="ATP-DEPENDENT ENDONUCLEASE, OLD FAMILY-RELATED"/>
    <property type="match status" value="1"/>
</dbReference>
<dbReference type="AlphaFoldDB" id="A0A521FT88"/>
<gene>
    <name evidence="3" type="ORF">SAMN06265348_12243</name>
</gene>
<accession>A0A521FT88</accession>
<dbReference type="InterPro" id="IPR027417">
    <property type="entry name" value="P-loop_NTPase"/>
</dbReference>
<dbReference type="InterPro" id="IPR054787">
    <property type="entry name" value="TrlF_ATPase"/>
</dbReference>
<dbReference type="Gene3D" id="3.40.50.300">
    <property type="entry name" value="P-loop containing nucleotide triphosphate hydrolases"/>
    <property type="match status" value="2"/>
</dbReference>
<dbReference type="GO" id="GO:0006302">
    <property type="term" value="P:double-strand break repair"/>
    <property type="evidence" value="ECO:0007669"/>
    <property type="project" value="TreeGrafter"/>
</dbReference>
<dbReference type="SUPFAM" id="SSF89550">
    <property type="entry name" value="PHP domain-like"/>
    <property type="match status" value="1"/>
</dbReference>
<dbReference type="GO" id="GO:0005524">
    <property type="term" value="F:ATP binding"/>
    <property type="evidence" value="ECO:0007669"/>
    <property type="project" value="InterPro"/>
</dbReference>
<protein>
    <submittedName>
        <fullName evidence="3">AAA domain-containing protein, putative AbiEii toxin, Type IV TA system</fullName>
    </submittedName>
</protein>
<dbReference type="GO" id="GO:0016887">
    <property type="term" value="F:ATP hydrolysis activity"/>
    <property type="evidence" value="ECO:0007669"/>
    <property type="project" value="InterPro"/>
</dbReference>
<dbReference type="EMBL" id="FXTN01000022">
    <property type="protein sequence ID" value="SMO99423.1"/>
    <property type="molecule type" value="Genomic_DNA"/>
</dbReference>
<feature type="coiled-coil region" evidence="1">
    <location>
        <begin position="448"/>
        <end position="475"/>
    </location>
</feature>
<sequence>MNTIGSQWRKWDMHIHTPETNLSNNYMASDTEDVWEVYCKKIEESDVSVFGITDYFSSENYFKFIEKHKIYYPSSNKVFFPNIEFRLEVSVNKTAEEVNIHVIFSPEVSKDKIDEFLLKLDTNINVEGTTQSCRHLESKNDFEKAAVSHVNIVNTLKKVFGRNKCYLLIGAANNAGLRPDSKSPRKLTITDEIDKLCDGFFGGEQNVDYYLDTERYETQEKAKKKPVLTGCDAHSFEDCDNFLGKKAIILGDGKKSDEVIKNVTWLKADTTFEGFKQILFEPSDRVRISELRPREPIRKIESIKFNFQPNTVIKKAGTATSGQPFCLLKLKNEIKFSPFFTCIIGGRGTGKSTIINILAERLGLKTDFFNKDNNLLTTGSNNVKFNNDEIEIIGTEEIEFVSQGKVERLAEGDELTSLVYNERIRETENGFFELEASFTDQIEKNDELIKHLFEIDNLQSELKESEKELLNNQKIVDSEKDPRYTAITQNINTLGSEMLAIESSKNRYSTLLGFVKNIITQTVTSKDSNEYEARIREILNILKDFEEITETELEIVTESKVFKETDSTYERLTTELQAENQLLKEFFLEKGTSEESIKDSQNASENIARLTQEIEEESQKIANVKLKIAEIDDLADEIRKNSEDTTALISSCLDALNEKLTTNNENVKEIKFTFEFNRASYRAGLFEEFYRIFSKYHLPSTQVDKVTEVLYLIEPDESLLAMSFEDFKKEIDQQLTKKGYNRNTNYLTIFNNIFETKINFLVYQILIKKHLFNISKYIKINGFYGERELNACSFGQRCTAVIVTLLMTGVKPLIVDEPEAHLDNRLIADYLVQLIKSKKFDRQIIFATHNSNFVVNGDAELTHILEIPDNGIYTSISTTTIENLNHRTKLLKLEGGEEAFINREKKYGIKN</sequence>
<dbReference type="SMART" id="SM00382">
    <property type="entry name" value="AAA"/>
    <property type="match status" value="1"/>
</dbReference>
<dbReference type="Proteomes" id="UP000320300">
    <property type="component" value="Unassembled WGS sequence"/>
</dbReference>
<name>A0A521FT88_9SPHI</name>
<dbReference type="InterPro" id="IPR003959">
    <property type="entry name" value="ATPase_AAA_core"/>
</dbReference>
<dbReference type="Gene3D" id="3.20.20.140">
    <property type="entry name" value="Metal-dependent hydrolases"/>
    <property type="match status" value="1"/>
</dbReference>
<dbReference type="GO" id="GO:0000731">
    <property type="term" value="P:DNA synthesis involved in DNA repair"/>
    <property type="evidence" value="ECO:0007669"/>
    <property type="project" value="TreeGrafter"/>
</dbReference>
<evidence type="ECO:0000256" key="1">
    <source>
        <dbReference type="SAM" id="Coils"/>
    </source>
</evidence>
<dbReference type="SUPFAM" id="SSF52540">
    <property type="entry name" value="P-loop containing nucleoside triphosphate hydrolases"/>
    <property type="match status" value="1"/>
</dbReference>
<keyword evidence="1" id="KW-0175">Coiled coil</keyword>
<dbReference type="NCBIfam" id="NF045780">
    <property type="entry name" value="TrlF_fam_ATP"/>
    <property type="match status" value="1"/>
</dbReference>
<feature type="coiled-coil region" evidence="1">
    <location>
        <begin position="593"/>
        <end position="641"/>
    </location>
</feature>
<evidence type="ECO:0000313" key="4">
    <source>
        <dbReference type="Proteomes" id="UP000320300"/>
    </source>
</evidence>
<dbReference type="OrthoDB" id="9791620at2"/>
<reference evidence="3 4" key="1">
    <citation type="submission" date="2017-05" db="EMBL/GenBank/DDBJ databases">
        <authorList>
            <person name="Varghese N."/>
            <person name="Submissions S."/>
        </authorList>
    </citation>
    <scope>NUCLEOTIDE SEQUENCE [LARGE SCALE GENOMIC DNA]</scope>
    <source>
        <strain evidence="3 4">DSM 19036</strain>
    </source>
</reference>
<dbReference type="Pfam" id="PF13304">
    <property type="entry name" value="AAA_21"/>
    <property type="match status" value="1"/>
</dbReference>
<dbReference type="InterPro" id="IPR016195">
    <property type="entry name" value="Pol/histidinol_Pase-like"/>
</dbReference>
<feature type="domain" description="AAA+ ATPase" evidence="2">
    <location>
        <begin position="337"/>
        <end position="871"/>
    </location>
</feature>
<dbReference type="PANTHER" id="PTHR32182">
    <property type="entry name" value="DNA REPLICATION AND REPAIR PROTEIN RECF"/>
    <property type="match status" value="1"/>
</dbReference>
<evidence type="ECO:0000259" key="2">
    <source>
        <dbReference type="SMART" id="SM00382"/>
    </source>
</evidence>
<organism evidence="3 4">
    <name type="scientific">Pedobacter westerhofensis</name>
    <dbReference type="NCBI Taxonomy" id="425512"/>
    <lineage>
        <taxon>Bacteria</taxon>
        <taxon>Pseudomonadati</taxon>
        <taxon>Bacteroidota</taxon>
        <taxon>Sphingobacteriia</taxon>
        <taxon>Sphingobacteriales</taxon>
        <taxon>Sphingobacteriaceae</taxon>
        <taxon>Pedobacter</taxon>
    </lineage>
</organism>
<dbReference type="InterPro" id="IPR003593">
    <property type="entry name" value="AAA+_ATPase"/>
</dbReference>
<evidence type="ECO:0000313" key="3">
    <source>
        <dbReference type="EMBL" id="SMO99423.1"/>
    </source>
</evidence>
<proteinExistence type="predicted"/>
<dbReference type="RefSeq" id="WP_142531309.1">
    <property type="nucleotide sequence ID" value="NZ_CBCSJO010000018.1"/>
</dbReference>
<keyword evidence="4" id="KW-1185">Reference proteome</keyword>